<dbReference type="PANTHER" id="PTHR41523">
    <property type="entry name" value="TWO-COMPONENT SYSTEM SENSOR PROTEIN"/>
    <property type="match status" value="1"/>
</dbReference>
<keyword evidence="8" id="KW-0812">Transmembrane</keyword>
<dbReference type="SUPFAM" id="SSF55874">
    <property type="entry name" value="ATPase domain of HSP90 chaperone/DNA topoisomerase II/histidine kinase"/>
    <property type="match status" value="1"/>
</dbReference>
<dbReference type="Gene3D" id="3.30.565.10">
    <property type="entry name" value="Histidine kinase-like ATPase, C-terminal domain"/>
    <property type="match status" value="1"/>
</dbReference>
<dbReference type="AlphaFoldDB" id="A0A434ADQ2"/>
<dbReference type="InterPro" id="IPR011495">
    <property type="entry name" value="Sig_transdc_His_kin_sub2_dim/P"/>
</dbReference>
<keyword evidence="7" id="KW-0067">ATP-binding</keyword>
<evidence type="ECO:0000256" key="3">
    <source>
        <dbReference type="ARBA" id="ARBA00022553"/>
    </source>
</evidence>
<dbReference type="GO" id="GO:0004673">
    <property type="term" value="F:protein histidine kinase activity"/>
    <property type="evidence" value="ECO:0007669"/>
    <property type="project" value="UniProtKB-EC"/>
</dbReference>
<evidence type="ECO:0000256" key="4">
    <source>
        <dbReference type="ARBA" id="ARBA00022679"/>
    </source>
</evidence>
<comment type="catalytic activity">
    <reaction evidence="1">
        <text>ATP + protein L-histidine = ADP + protein N-phospho-L-histidine.</text>
        <dbReference type="EC" id="2.7.13.3"/>
    </reaction>
</comment>
<dbReference type="Pfam" id="PF02518">
    <property type="entry name" value="HATPase_c"/>
    <property type="match status" value="1"/>
</dbReference>
<proteinExistence type="predicted"/>
<evidence type="ECO:0000256" key="6">
    <source>
        <dbReference type="ARBA" id="ARBA00022777"/>
    </source>
</evidence>
<evidence type="ECO:0000313" key="11">
    <source>
        <dbReference type="Proteomes" id="UP000288102"/>
    </source>
</evidence>
<keyword evidence="5" id="KW-0547">Nucleotide-binding</keyword>
<dbReference type="InterPro" id="IPR005467">
    <property type="entry name" value="His_kinase_dom"/>
</dbReference>
<evidence type="ECO:0000313" key="10">
    <source>
        <dbReference type="EMBL" id="RUT72501.1"/>
    </source>
</evidence>
<dbReference type="InterPro" id="IPR036890">
    <property type="entry name" value="HATPase_C_sf"/>
</dbReference>
<gene>
    <name evidence="10" type="ORF">D0817_02535</name>
</gene>
<evidence type="ECO:0000259" key="9">
    <source>
        <dbReference type="PROSITE" id="PS50109"/>
    </source>
</evidence>
<dbReference type="PANTHER" id="PTHR41523:SF8">
    <property type="entry name" value="ETHYLENE RESPONSE SENSOR PROTEIN"/>
    <property type="match status" value="1"/>
</dbReference>
<evidence type="ECO:0000256" key="8">
    <source>
        <dbReference type="SAM" id="Phobius"/>
    </source>
</evidence>
<dbReference type="GO" id="GO:0005524">
    <property type="term" value="F:ATP binding"/>
    <property type="evidence" value="ECO:0007669"/>
    <property type="project" value="UniProtKB-KW"/>
</dbReference>
<dbReference type="Gene3D" id="3.30.450.20">
    <property type="entry name" value="PAS domain"/>
    <property type="match status" value="1"/>
</dbReference>
<dbReference type="InterPro" id="IPR003594">
    <property type="entry name" value="HATPase_dom"/>
</dbReference>
<reference evidence="11" key="1">
    <citation type="journal article" date="2019" name="Syst. Appl. Microbiol.">
        <title>Flavobacterium circumlabens sp. nov. and Flavobacterium cupreum sp. nov., two psychrotrophic species isolated from Antarctic environmental samples.</title>
        <authorList>
            <person name="Kralova S."/>
            <person name="Busse H.-J."/>
            <person name="Svec P."/>
            <person name="Maslanova I."/>
            <person name="Stankova E."/>
            <person name="Bartak M."/>
            <person name="Sedlacek I."/>
        </authorList>
    </citation>
    <scope>NUCLEOTIDE SEQUENCE [LARGE SCALE GENOMIC DNA]</scope>
    <source>
        <strain evidence="11">CCM 8825</strain>
    </source>
</reference>
<feature type="domain" description="Histidine kinase" evidence="9">
    <location>
        <begin position="339"/>
        <end position="532"/>
    </location>
</feature>
<dbReference type="Proteomes" id="UP000288102">
    <property type="component" value="Unassembled WGS sequence"/>
</dbReference>
<keyword evidence="8" id="KW-1133">Transmembrane helix</keyword>
<evidence type="ECO:0000256" key="5">
    <source>
        <dbReference type="ARBA" id="ARBA00022741"/>
    </source>
</evidence>
<evidence type="ECO:0000256" key="7">
    <source>
        <dbReference type="ARBA" id="ARBA00022840"/>
    </source>
</evidence>
<accession>A0A434ADQ2</accession>
<keyword evidence="6 10" id="KW-0418">Kinase</keyword>
<organism evidence="10 11">
    <name type="scientific">Flavobacterium cupreum</name>
    <dbReference type="NCBI Taxonomy" id="2133766"/>
    <lineage>
        <taxon>Bacteria</taxon>
        <taxon>Pseudomonadati</taxon>
        <taxon>Bacteroidota</taxon>
        <taxon>Flavobacteriia</taxon>
        <taxon>Flavobacteriales</taxon>
        <taxon>Flavobacteriaceae</taxon>
        <taxon>Flavobacterium</taxon>
    </lineage>
</organism>
<dbReference type="EMBL" id="QWDM01000001">
    <property type="protein sequence ID" value="RUT72501.1"/>
    <property type="molecule type" value="Genomic_DNA"/>
</dbReference>
<keyword evidence="4" id="KW-0808">Transferase</keyword>
<protein>
    <recommendedName>
        <fullName evidence="2">histidine kinase</fullName>
        <ecNumber evidence="2">2.7.13.3</ecNumber>
    </recommendedName>
</protein>
<comment type="caution">
    <text evidence="10">The sequence shown here is derived from an EMBL/GenBank/DDBJ whole genome shotgun (WGS) entry which is preliminary data.</text>
</comment>
<dbReference type="EC" id="2.7.13.3" evidence="2"/>
<keyword evidence="8" id="KW-0472">Membrane</keyword>
<dbReference type="PROSITE" id="PS50109">
    <property type="entry name" value="HIS_KIN"/>
    <property type="match status" value="1"/>
</dbReference>
<dbReference type="Pfam" id="PF07568">
    <property type="entry name" value="HisKA_2"/>
    <property type="match status" value="1"/>
</dbReference>
<keyword evidence="11" id="KW-1185">Reference proteome</keyword>
<keyword evidence="3" id="KW-0597">Phosphoprotein</keyword>
<dbReference type="RefSeq" id="WP_127336803.1">
    <property type="nucleotide sequence ID" value="NZ_QWDM01000001.1"/>
</dbReference>
<feature type="transmembrane region" description="Helical" evidence="8">
    <location>
        <begin position="278"/>
        <end position="299"/>
    </location>
</feature>
<name>A0A434ADQ2_9FLAO</name>
<evidence type="ECO:0000256" key="2">
    <source>
        <dbReference type="ARBA" id="ARBA00012438"/>
    </source>
</evidence>
<dbReference type="SMART" id="SM00387">
    <property type="entry name" value="HATPase_c"/>
    <property type="match status" value="1"/>
</dbReference>
<dbReference type="OrthoDB" id="9767435at2"/>
<evidence type="ECO:0000256" key="1">
    <source>
        <dbReference type="ARBA" id="ARBA00000085"/>
    </source>
</evidence>
<sequence length="538" mass="61800">MLSNHYRIVLFLLICLSIGEVTALAPRNGMERIEIAEKDLSFLKKGLDLKQPYSELQVSKAEESLRLIPENISKIKILLKVSDWYAASYDNPLTLGKAFRYAEEALRISQKLHSNIYSGKCHLQLSMLQQLRNNNVMIEVEAKKAIEILNKTNQTDDLAEAWVMVWSAKMRTMAPIPERLVPIFKAASLFEISKNNKRSGDCYSQISELYFSVSDFHNSQISLQKAIFFYRAANLKESDIYPISSRLQIIYESEKKTMDIIKLKNKTFLQQSKLKNEIFLRNFMITFVLLLLIILALLYKSFIFKKKTNKVLKTQQNEINKKNCTLQNLVVEKEWLLREIHHRVKNNLHMVVGLLASQAEFLKNEEALQAINSSQNRIHAMSLIHQKLYQSENLSIIDMPSYIFELTEYLKDSFAIRNSIRFVLDIDSFNLPLSHSIPIGLIFNEAVTNAIKYAFPDYKNAIIKISLKTNDNKNFILIIEDNGKGLPNDLDPYDSPSLGIKLMHGLSDDIRGKFQIASENGTKITLEFSTNDSSLLLI</sequence>